<dbReference type="GO" id="GO:0030864">
    <property type="term" value="C:cortical actin cytoskeleton"/>
    <property type="evidence" value="ECO:0000318"/>
    <property type="project" value="GO_Central"/>
</dbReference>
<evidence type="ECO:0000313" key="8">
    <source>
        <dbReference type="EMBL" id="EDQ84556.1"/>
    </source>
</evidence>
<keyword evidence="3" id="KW-0009">Actin-binding</keyword>
<dbReference type="GO" id="GO:0030833">
    <property type="term" value="P:regulation of actin filament polymerization"/>
    <property type="evidence" value="ECO:0000318"/>
    <property type="project" value="GO_Central"/>
</dbReference>
<feature type="compositionally biased region" description="Basic and acidic residues" evidence="6">
    <location>
        <begin position="310"/>
        <end position="335"/>
    </location>
</feature>
<dbReference type="GO" id="GO:0051015">
    <property type="term" value="F:actin filament binding"/>
    <property type="evidence" value="ECO:0000318"/>
    <property type="project" value="GO_Central"/>
</dbReference>
<accession>A9VCZ8</accession>
<gene>
    <name evidence="8" type="ORF">MONBRDRAFT_34632</name>
</gene>
<organism evidence="8 9">
    <name type="scientific">Monosiga brevicollis</name>
    <name type="common">Choanoflagellate</name>
    <dbReference type="NCBI Taxonomy" id="81824"/>
    <lineage>
        <taxon>Eukaryota</taxon>
        <taxon>Choanoflagellata</taxon>
        <taxon>Craspedida</taxon>
        <taxon>Salpingoecidae</taxon>
        <taxon>Monosiga</taxon>
    </lineage>
</organism>
<dbReference type="InterPro" id="IPR002108">
    <property type="entry name" value="ADF-H"/>
</dbReference>
<dbReference type="SUPFAM" id="SSF55753">
    <property type="entry name" value="Actin depolymerizing proteins"/>
    <property type="match status" value="1"/>
</dbReference>
<dbReference type="AlphaFoldDB" id="A9VCZ8"/>
<keyword evidence="9" id="KW-1185">Reference proteome</keyword>
<dbReference type="eggNOG" id="KOG3655">
    <property type="taxonomic scope" value="Eukaryota"/>
</dbReference>
<evidence type="ECO:0000256" key="2">
    <source>
        <dbReference type="ARBA" id="ARBA00022490"/>
    </source>
</evidence>
<evidence type="ECO:0000256" key="6">
    <source>
        <dbReference type="SAM" id="MobiDB-lite"/>
    </source>
</evidence>
<keyword evidence="4" id="KW-0206">Cytoskeleton</keyword>
<dbReference type="InParanoid" id="A9VCZ8"/>
<dbReference type="RefSeq" id="XP_001750583.1">
    <property type="nucleotide sequence ID" value="XM_001750531.1"/>
</dbReference>
<dbReference type="PANTHER" id="PTHR10829">
    <property type="entry name" value="CORTACTIN AND DREBRIN"/>
    <property type="match status" value="1"/>
</dbReference>
<dbReference type="CDD" id="cd11282">
    <property type="entry name" value="ADF_coactosin_like"/>
    <property type="match status" value="1"/>
</dbReference>
<proteinExistence type="inferred from homology"/>
<feature type="compositionally biased region" description="Acidic residues" evidence="6">
    <location>
        <begin position="410"/>
        <end position="419"/>
    </location>
</feature>
<dbReference type="KEGG" id="mbr:MONBRDRAFT_34632"/>
<sequence length="507" mass="54988">MADVSDPRIREAVEDVRSDVTDTDWLAVGYEGKNTLVLKGTGSGGHAELMKMLDDSKVFFCLLRLADGDQESKRIKFVSITFAGENVGGLARGRVGVHVGSIRPLLGQCNVDLSADNTRECSEAIIRKKLKVAGGADYDTGSNASGYKSEASSLRKKALQAYQAKEKEGNIKSVTYVTSALPSTTPVDLNGRKMVAPPTEARKNIQDNILDTSKFQGQASTSTGSGIQYDEDRTRKPSVSKPKVGRKPSINRKPSVSSKPDVATKPKPESKPEPKPEPKPVAKPEVDNADSEASSSRWSMSEGPVVEDAEERRRLREEARKARREASRAKSDSDGKAASSSPVTQRREETKPEPVKEPEPEPAKEPEPEPEQEPVKETEPEPAAAEEPEPVQVSENVAEEAPKKKTTSLFDDDEDDDDELFVSLQLPSCPLALGGKPKATTKTNGSAKLFDDLDDESTVEDAKAPLVDQDEDITISSQVLAEFLKAQGLLKENTTYSAKELLAIISK</sequence>
<name>A9VCZ8_MONBE</name>
<dbReference type="Proteomes" id="UP000001357">
    <property type="component" value="Unassembled WGS sequence"/>
</dbReference>
<dbReference type="PROSITE" id="PS51263">
    <property type="entry name" value="ADF_H"/>
    <property type="match status" value="1"/>
</dbReference>
<feature type="compositionally biased region" description="Basic and acidic residues" evidence="6">
    <location>
        <begin position="262"/>
        <end position="286"/>
    </location>
</feature>
<feature type="compositionally biased region" description="Basic and acidic residues" evidence="6">
    <location>
        <begin position="345"/>
        <end position="379"/>
    </location>
</feature>
<dbReference type="FunFam" id="3.40.20.10:FF:000018">
    <property type="entry name" value="Coactosin-like 1"/>
    <property type="match status" value="1"/>
</dbReference>
<evidence type="ECO:0000259" key="7">
    <source>
        <dbReference type="PROSITE" id="PS51263"/>
    </source>
</evidence>
<comment type="subcellular location">
    <subcellularLocation>
        <location evidence="1">Cytoplasm</location>
        <location evidence="1">Cytoskeleton</location>
    </subcellularLocation>
</comment>
<dbReference type="Gene3D" id="3.40.20.10">
    <property type="entry name" value="Severin"/>
    <property type="match status" value="1"/>
</dbReference>
<evidence type="ECO:0000256" key="3">
    <source>
        <dbReference type="ARBA" id="ARBA00023203"/>
    </source>
</evidence>
<feature type="compositionally biased region" description="Low complexity" evidence="6">
    <location>
        <begin position="291"/>
        <end position="301"/>
    </location>
</feature>
<dbReference type="SMART" id="SM00102">
    <property type="entry name" value="ADF"/>
    <property type="match status" value="1"/>
</dbReference>
<evidence type="ECO:0000256" key="5">
    <source>
        <dbReference type="ARBA" id="ARBA00038052"/>
    </source>
</evidence>
<dbReference type="GO" id="GO:0030427">
    <property type="term" value="C:site of polarized growth"/>
    <property type="evidence" value="ECO:0000318"/>
    <property type="project" value="GO_Central"/>
</dbReference>
<dbReference type="EMBL" id="CH991584">
    <property type="protein sequence ID" value="EDQ84556.1"/>
    <property type="molecule type" value="Genomic_DNA"/>
</dbReference>
<dbReference type="GeneID" id="5895865"/>
<dbReference type="InterPro" id="IPR029006">
    <property type="entry name" value="ADF-H/Gelsolin-like_dom_sf"/>
</dbReference>
<feature type="compositionally biased region" description="Polar residues" evidence="6">
    <location>
        <begin position="211"/>
        <end position="226"/>
    </location>
</feature>
<evidence type="ECO:0000313" key="9">
    <source>
        <dbReference type="Proteomes" id="UP000001357"/>
    </source>
</evidence>
<reference evidence="8 9" key="1">
    <citation type="journal article" date="2008" name="Nature">
        <title>The genome of the choanoflagellate Monosiga brevicollis and the origin of metazoans.</title>
        <authorList>
            <consortium name="JGI Sequencing"/>
            <person name="King N."/>
            <person name="Westbrook M.J."/>
            <person name="Young S.L."/>
            <person name="Kuo A."/>
            <person name="Abedin M."/>
            <person name="Chapman J."/>
            <person name="Fairclough S."/>
            <person name="Hellsten U."/>
            <person name="Isogai Y."/>
            <person name="Letunic I."/>
            <person name="Marr M."/>
            <person name="Pincus D."/>
            <person name="Putnam N."/>
            <person name="Rokas A."/>
            <person name="Wright K.J."/>
            <person name="Zuzow R."/>
            <person name="Dirks W."/>
            <person name="Good M."/>
            <person name="Goodstein D."/>
            <person name="Lemons D."/>
            <person name="Li W."/>
            <person name="Lyons J.B."/>
            <person name="Morris A."/>
            <person name="Nichols S."/>
            <person name="Richter D.J."/>
            <person name="Salamov A."/>
            <person name="Bork P."/>
            <person name="Lim W.A."/>
            <person name="Manning G."/>
            <person name="Miller W.T."/>
            <person name="McGinnis W."/>
            <person name="Shapiro H."/>
            <person name="Tjian R."/>
            <person name="Grigoriev I.V."/>
            <person name="Rokhsar D."/>
        </authorList>
    </citation>
    <scope>NUCLEOTIDE SEQUENCE [LARGE SCALE GENOMIC DNA]</scope>
    <source>
        <strain evidence="9">MX1 / ATCC 50154</strain>
    </source>
</reference>
<feature type="region of interest" description="Disordered" evidence="6">
    <location>
        <begin position="211"/>
        <end position="419"/>
    </location>
</feature>
<dbReference type="Pfam" id="PF00241">
    <property type="entry name" value="Cofilin_ADF"/>
    <property type="match status" value="1"/>
</dbReference>
<dbReference type="OMA" id="IMHATEA"/>
<dbReference type="STRING" id="81824.A9VCZ8"/>
<evidence type="ECO:0000256" key="1">
    <source>
        <dbReference type="ARBA" id="ARBA00004245"/>
    </source>
</evidence>
<dbReference type="PANTHER" id="PTHR10829:SF56">
    <property type="entry name" value="ADF-H DOMAIN-CONTAINING PROTEIN"/>
    <property type="match status" value="1"/>
</dbReference>
<evidence type="ECO:0000256" key="4">
    <source>
        <dbReference type="ARBA" id="ARBA00023212"/>
    </source>
</evidence>
<keyword evidence="2" id="KW-0963">Cytoplasm</keyword>
<protein>
    <recommendedName>
        <fullName evidence="7">ADF-H domain-containing protein</fullName>
    </recommendedName>
</protein>
<feature type="domain" description="ADF-H" evidence="7">
    <location>
        <begin position="1"/>
        <end position="131"/>
    </location>
</feature>
<comment type="similarity">
    <text evidence="5">Belongs to the actin-binding proteins ADF family. Coactosin subfamily.</text>
</comment>